<evidence type="ECO:0000313" key="1">
    <source>
        <dbReference type="Proteomes" id="UP000050795"/>
    </source>
</evidence>
<dbReference type="WBParaSite" id="TREG1_10960.1">
    <property type="protein sequence ID" value="TREG1_10960.1"/>
    <property type="gene ID" value="TREG1_10960"/>
</dbReference>
<evidence type="ECO:0000313" key="2">
    <source>
        <dbReference type="WBParaSite" id="TREG1_10960.1"/>
    </source>
</evidence>
<reference evidence="2" key="2">
    <citation type="submission" date="2023-11" db="UniProtKB">
        <authorList>
            <consortium name="WormBaseParasite"/>
        </authorList>
    </citation>
    <scope>IDENTIFICATION</scope>
</reference>
<dbReference type="Proteomes" id="UP000050795">
    <property type="component" value="Unassembled WGS sequence"/>
</dbReference>
<proteinExistence type="predicted"/>
<reference evidence="1" key="1">
    <citation type="submission" date="2022-06" db="EMBL/GenBank/DDBJ databases">
        <authorList>
            <person name="Berger JAMES D."/>
            <person name="Berger JAMES D."/>
        </authorList>
    </citation>
    <scope>NUCLEOTIDE SEQUENCE [LARGE SCALE GENOMIC DNA]</scope>
</reference>
<dbReference type="AlphaFoldDB" id="A0AA85IXE6"/>
<sequence length="79" mass="9279">MSPCDCMCREVCGEFTVYSSLLTDSLIFTPLIRILMSPSVRCCLYYWLQLSTKDFFLLLVRVVYRIIELYNCKFLSNLS</sequence>
<accession>A0AA85IXE6</accession>
<organism evidence="1 2">
    <name type="scientific">Trichobilharzia regenti</name>
    <name type="common">Nasal bird schistosome</name>
    <dbReference type="NCBI Taxonomy" id="157069"/>
    <lineage>
        <taxon>Eukaryota</taxon>
        <taxon>Metazoa</taxon>
        <taxon>Spiralia</taxon>
        <taxon>Lophotrochozoa</taxon>
        <taxon>Platyhelminthes</taxon>
        <taxon>Trematoda</taxon>
        <taxon>Digenea</taxon>
        <taxon>Strigeidida</taxon>
        <taxon>Schistosomatoidea</taxon>
        <taxon>Schistosomatidae</taxon>
        <taxon>Trichobilharzia</taxon>
    </lineage>
</organism>
<name>A0AA85IXE6_TRIRE</name>
<keyword evidence="1" id="KW-1185">Reference proteome</keyword>
<protein>
    <submittedName>
        <fullName evidence="2">Uncharacterized protein</fullName>
    </submittedName>
</protein>